<dbReference type="EC" id="5.6.2.4" evidence="9"/>
<dbReference type="AlphaFoldDB" id="A0A2M7H2B8"/>
<keyword evidence="2 11" id="KW-0547">Nucleotide-binding</keyword>
<evidence type="ECO:0000256" key="4">
    <source>
        <dbReference type="ARBA" id="ARBA00022806"/>
    </source>
</evidence>
<dbReference type="InterPro" id="IPR027417">
    <property type="entry name" value="P-loop_NTPase"/>
</dbReference>
<evidence type="ECO:0000259" key="13">
    <source>
        <dbReference type="PROSITE" id="PS51217"/>
    </source>
</evidence>
<evidence type="ECO:0000256" key="9">
    <source>
        <dbReference type="ARBA" id="ARBA00034808"/>
    </source>
</evidence>
<evidence type="ECO:0000256" key="2">
    <source>
        <dbReference type="ARBA" id="ARBA00022741"/>
    </source>
</evidence>
<comment type="similarity">
    <text evidence="1">Belongs to the helicase family. UvrD subfamily.</text>
</comment>
<dbReference type="GO" id="GO:0016887">
    <property type="term" value="F:ATP hydrolysis activity"/>
    <property type="evidence" value="ECO:0007669"/>
    <property type="project" value="RHEA"/>
</dbReference>
<comment type="catalytic activity">
    <reaction evidence="10">
        <text>ATP + H2O = ADP + phosphate + H(+)</text>
        <dbReference type="Rhea" id="RHEA:13065"/>
        <dbReference type="ChEBI" id="CHEBI:15377"/>
        <dbReference type="ChEBI" id="CHEBI:15378"/>
        <dbReference type="ChEBI" id="CHEBI:30616"/>
        <dbReference type="ChEBI" id="CHEBI:43474"/>
        <dbReference type="ChEBI" id="CHEBI:456216"/>
        <dbReference type="EC" id="5.6.2.4"/>
    </reaction>
</comment>
<accession>A0A2M7H2B8</accession>
<evidence type="ECO:0000259" key="12">
    <source>
        <dbReference type="PROSITE" id="PS51198"/>
    </source>
</evidence>
<dbReference type="CDD" id="cd18807">
    <property type="entry name" value="SF1_C_UvrD"/>
    <property type="match status" value="1"/>
</dbReference>
<comment type="catalytic activity">
    <reaction evidence="8">
        <text>Couples ATP hydrolysis with the unwinding of duplex DNA by translocating in the 3'-5' direction.</text>
        <dbReference type="EC" id="5.6.2.4"/>
    </reaction>
</comment>
<evidence type="ECO:0000313" key="14">
    <source>
        <dbReference type="EMBL" id="PIW36373.1"/>
    </source>
</evidence>
<keyword evidence="3 11" id="KW-0378">Hydrolase</keyword>
<sequence length="708" mass="81419">MTQKNTVTAGDLILRELNEQQQVAIRASEGPVLILAGAGSGKTRTLIHRIAYLIAEKDVQPWNILAVTFTNKAARNMQEKMNELLTNVEHRPAMGTFHSICSRLLRREIEALGYASNFVIYDDANQQTLVKKIMKDMGLDTKQIAPRGIHWKISSAKNLLVTPDKFADQVDDAVSEIAAKVYPIYQEELQRNNALDFDDLIMKTVQLFQQYPEVLEKYQNLWQHLMVDEYQDTNRAQYTLVSLLADKHKNICVVGDDFQSIYSWRQADIRNILDFEKDYPDATVVLLEQNYRSTQNILDASNAVIAKNKNQKKKKLWTNQIAGEPLFISEVANEQGEGRYIVEQILGINKDAAESEEEEITYDDEYSQPDPETAIKPGESILERVMGAKWNQADRESKELSRLVEQRRKDIDFSRYVALYRTNAQSRAIEESFLKYGVPYKIIGGIRFYERREIKDVVAYLRSIFNPSDWVSLERIANVPARGLGDRTWFNIEQFAREHKFDVIEAGKHDIPTVQSHRIQGFTELALTLEGIRDKLEELSPTDVLDLLLKEVDYKEYLLTTSDSKDQGEARWENVQELKTVTQKFRNLRGQAGMEAFLEDIALVTDQDEVDETDNAVKLMTIHAAKGLEFPVVFIIGMEEGLFPHSRALSDPHEMEEERRLCYVALTRAQEQVHCIFASQRIRYGDVQVNPPSRFIDELPAKLVEWKQ</sequence>
<dbReference type="PANTHER" id="PTHR11070:SF2">
    <property type="entry name" value="ATP-DEPENDENT DNA HELICASE SRS2"/>
    <property type="match status" value="1"/>
</dbReference>
<protein>
    <recommendedName>
        <fullName evidence="9">DNA 3'-5' helicase</fullName>
        <ecNumber evidence="9">5.6.2.4</ecNumber>
    </recommendedName>
</protein>
<dbReference type="Pfam" id="PF00580">
    <property type="entry name" value="UvrD-helicase"/>
    <property type="match status" value="1"/>
</dbReference>
<dbReference type="PROSITE" id="PS51217">
    <property type="entry name" value="UVRD_HELICASE_CTER"/>
    <property type="match status" value="1"/>
</dbReference>
<dbReference type="FunFam" id="1.10.10.160:FF:000001">
    <property type="entry name" value="ATP-dependent DNA helicase"/>
    <property type="match status" value="1"/>
</dbReference>
<dbReference type="Gene3D" id="1.10.10.160">
    <property type="match status" value="1"/>
</dbReference>
<evidence type="ECO:0000256" key="5">
    <source>
        <dbReference type="ARBA" id="ARBA00022840"/>
    </source>
</evidence>
<evidence type="ECO:0000256" key="6">
    <source>
        <dbReference type="ARBA" id="ARBA00023125"/>
    </source>
</evidence>
<feature type="binding site" evidence="11">
    <location>
        <begin position="36"/>
        <end position="43"/>
    </location>
    <ligand>
        <name>ATP</name>
        <dbReference type="ChEBI" id="CHEBI:30616"/>
    </ligand>
</feature>
<keyword evidence="7" id="KW-0413">Isomerase</keyword>
<name>A0A2M7H2B8_9BACT</name>
<dbReference type="InterPro" id="IPR000212">
    <property type="entry name" value="DNA_helicase_UvrD/REP"/>
</dbReference>
<reference evidence="14 15" key="1">
    <citation type="submission" date="2017-09" db="EMBL/GenBank/DDBJ databases">
        <title>Depth-based differentiation of microbial function through sediment-hosted aquifers and enrichment of novel symbionts in the deep terrestrial subsurface.</title>
        <authorList>
            <person name="Probst A.J."/>
            <person name="Ladd B."/>
            <person name="Jarett J.K."/>
            <person name="Geller-Mcgrath D.E."/>
            <person name="Sieber C.M."/>
            <person name="Emerson J.B."/>
            <person name="Anantharaman K."/>
            <person name="Thomas B.C."/>
            <person name="Malmstrom R."/>
            <person name="Stieglmeier M."/>
            <person name="Klingl A."/>
            <person name="Woyke T."/>
            <person name="Ryan C.M."/>
            <person name="Banfield J.F."/>
        </authorList>
    </citation>
    <scope>NUCLEOTIDE SEQUENCE [LARGE SCALE GENOMIC DNA]</scope>
    <source>
        <strain evidence="14">CG15_BIG_FIL_POST_REV_8_21_14_020_45_12</strain>
    </source>
</reference>
<dbReference type="GO" id="GO:0009314">
    <property type="term" value="P:response to radiation"/>
    <property type="evidence" value="ECO:0007669"/>
    <property type="project" value="UniProtKB-ARBA"/>
</dbReference>
<evidence type="ECO:0000256" key="1">
    <source>
        <dbReference type="ARBA" id="ARBA00009922"/>
    </source>
</evidence>
<dbReference type="Proteomes" id="UP000230292">
    <property type="component" value="Unassembled WGS sequence"/>
</dbReference>
<dbReference type="Pfam" id="PF13361">
    <property type="entry name" value="UvrD_C"/>
    <property type="match status" value="2"/>
</dbReference>
<evidence type="ECO:0000256" key="10">
    <source>
        <dbReference type="ARBA" id="ARBA00048988"/>
    </source>
</evidence>
<dbReference type="PANTHER" id="PTHR11070">
    <property type="entry name" value="UVRD / RECB / PCRA DNA HELICASE FAMILY MEMBER"/>
    <property type="match status" value="1"/>
</dbReference>
<dbReference type="InterPro" id="IPR013986">
    <property type="entry name" value="DExx_box_DNA_helicase_dom_sf"/>
</dbReference>
<dbReference type="GO" id="GO:0005829">
    <property type="term" value="C:cytosol"/>
    <property type="evidence" value="ECO:0007669"/>
    <property type="project" value="TreeGrafter"/>
</dbReference>
<comment type="caution">
    <text evidence="14">The sequence shown here is derived from an EMBL/GenBank/DDBJ whole genome shotgun (WGS) entry which is preliminary data.</text>
</comment>
<evidence type="ECO:0000256" key="7">
    <source>
        <dbReference type="ARBA" id="ARBA00023235"/>
    </source>
</evidence>
<evidence type="ECO:0000313" key="15">
    <source>
        <dbReference type="Proteomes" id="UP000230292"/>
    </source>
</evidence>
<dbReference type="CDD" id="cd17932">
    <property type="entry name" value="DEXQc_UvrD"/>
    <property type="match status" value="1"/>
</dbReference>
<evidence type="ECO:0000256" key="3">
    <source>
        <dbReference type="ARBA" id="ARBA00022801"/>
    </source>
</evidence>
<dbReference type="Gene3D" id="3.40.50.300">
    <property type="entry name" value="P-loop containing nucleotide triphosphate hydrolases"/>
    <property type="match status" value="3"/>
</dbReference>
<dbReference type="EMBL" id="PFGC01000059">
    <property type="protein sequence ID" value="PIW36373.1"/>
    <property type="molecule type" value="Genomic_DNA"/>
</dbReference>
<keyword evidence="6" id="KW-0238">DNA-binding</keyword>
<feature type="domain" description="UvrD-like helicase ATP-binding" evidence="12">
    <location>
        <begin position="15"/>
        <end position="294"/>
    </location>
</feature>
<dbReference type="InterPro" id="IPR014017">
    <property type="entry name" value="DNA_helicase_UvrD-like_C"/>
</dbReference>
<gene>
    <name evidence="14" type="ORF">COW24_05745</name>
</gene>
<keyword evidence="4 11" id="KW-0347">Helicase</keyword>
<dbReference type="SUPFAM" id="SSF52540">
    <property type="entry name" value="P-loop containing nucleoside triphosphate hydrolases"/>
    <property type="match status" value="1"/>
</dbReference>
<evidence type="ECO:0000256" key="11">
    <source>
        <dbReference type="PROSITE-ProRule" id="PRU00560"/>
    </source>
</evidence>
<organism evidence="14 15">
    <name type="scientific">Candidatus Kerfeldbacteria bacterium CG15_BIG_FIL_POST_REV_8_21_14_020_45_12</name>
    <dbReference type="NCBI Taxonomy" id="2014247"/>
    <lineage>
        <taxon>Bacteria</taxon>
        <taxon>Candidatus Kerfeldiibacteriota</taxon>
    </lineage>
</organism>
<dbReference type="GO" id="GO:0003677">
    <property type="term" value="F:DNA binding"/>
    <property type="evidence" value="ECO:0007669"/>
    <property type="project" value="UniProtKB-KW"/>
</dbReference>
<dbReference type="InterPro" id="IPR014016">
    <property type="entry name" value="UvrD-like_ATP-bd"/>
</dbReference>
<dbReference type="PROSITE" id="PS51198">
    <property type="entry name" value="UVRD_HELICASE_ATP_BIND"/>
    <property type="match status" value="1"/>
</dbReference>
<dbReference type="GO" id="GO:0000725">
    <property type="term" value="P:recombinational repair"/>
    <property type="evidence" value="ECO:0007669"/>
    <property type="project" value="TreeGrafter"/>
</dbReference>
<proteinExistence type="inferred from homology"/>
<dbReference type="GO" id="GO:0033202">
    <property type="term" value="C:DNA helicase complex"/>
    <property type="evidence" value="ECO:0007669"/>
    <property type="project" value="TreeGrafter"/>
</dbReference>
<dbReference type="Gene3D" id="1.10.486.10">
    <property type="entry name" value="PCRA, domain 4"/>
    <property type="match status" value="1"/>
</dbReference>
<dbReference type="GO" id="GO:0043138">
    <property type="term" value="F:3'-5' DNA helicase activity"/>
    <property type="evidence" value="ECO:0007669"/>
    <property type="project" value="UniProtKB-EC"/>
</dbReference>
<evidence type="ECO:0000256" key="8">
    <source>
        <dbReference type="ARBA" id="ARBA00034617"/>
    </source>
</evidence>
<feature type="domain" description="UvrD-like helicase C-terminal" evidence="13">
    <location>
        <begin position="295"/>
        <end position="627"/>
    </location>
</feature>
<keyword evidence="5 11" id="KW-0067">ATP-binding</keyword>
<dbReference type="GO" id="GO:0005524">
    <property type="term" value="F:ATP binding"/>
    <property type="evidence" value="ECO:0007669"/>
    <property type="project" value="UniProtKB-UniRule"/>
</dbReference>